<sequence>MLQKKSKYGNINLDGEKGKPSLILNNRMENFLDEVEEGVKPLVKACIDKYIDTYSSCEGYIYDTGKEYSPQITIVIERKDIELWDNYLKVLRDKHGIYLFPQVFPAVDLSILNKLYLDPVYYKIYFSNSDKEKSIPILTESILKNEHPKYVNPILQYLENEKIDVQYIDNADLIENIVIRTSTPEKWEYFARRVNEGQRKIIEIQRVESGVKITFIKQGYHEYKRFYEALLRKFYLVNPKVKHFSVLVKPTHRCNLDCKYCYDKPFREKIKIDMSFETLDRLLKLLSEYAEHVQFIWHGGEPTMVGIQWYIKAYEEIFPKYPMVDFDFHIMSNGVNYNEKWFNLFKQYNIKPGMSYNAMYQEKLRVISQEKQNNPKDVELSNKLKEVLELSSRIGPKVGVIDVITSENYKDMIKIYEFYKKMGINVSMNMVFHTPQTERHNLEFDPEEYEKEFIKYFKYWLYDENGVHERSAAEMLGAVIGATKELTCKNSDCRYKWIGINPLGEIYPCDRYYPDKYKMGTIFEINSIDEAFQSEGYKVLAREVEERFRTKCAKCGYWFACKGGCNASAVESTGTAAGVEENYCEFFRKAFNDVYDVLRDVDVLHDKLNPAARKIMLENGFYSVKEIYQIIDELKLGIKLEYNKEDLLNCSEYQVFRGINYMKDSTPVYYRHVDVVFGPNEGEILKINEQKRKEDLIKYLVEVAKYAYTNVS</sequence>
<evidence type="ECO:0000256" key="5">
    <source>
        <dbReference type="ARBA" id="ARBA00023014"/>
    </source>
</evidence>
<dbReference type="SFLD" id="SFLDG01067">
    <property type="entry name" value="SPASM/twitch_domain_containing"/>
    <property type="match status" value="1"/>
</dbReference>
<evidence type="ECO:0000313" key="8">
    <source>
        <dbReference type="EMBL" id="SDG27746.1"/>
    </source>
</evidence>
<evidence type="ECO:0000256" key="2">
    <source>
        <dbReference type="ARBA" id="ARBA00022691"/>
    </source>
</evidence>
<dbReference type="SFLD" id="SFLDS00029">
    <property type="entry name" value="Radical_SAM"/>
    <property type="match status" value="1"/>
</dbReference>
<evidence type="ECO:0000256" key="4">
    <source>
        <dbReference type="ARBA" id="ARBA00023004"/>
    </source>
</evidence>
<keyword evidence="3" id="KW-0479">Metal-binding</keyword>
<dbReference type="SFLD" id="SFLDG01072">
    <property type="entry name" value="dehydrogenase_like"/>
    <property type="match status" value="1"/>
</dbReference>
<dbReference type="NCBIfam" id="TIGR04085">
    <property type="entry name" value="rSAM_more_4Fe4S"/>
    <property type="match status" value="1"/>
</dbReference>
<evidence type="ECO:0000256" key="6">
    <source>
        <dbReference type="ARBA" id="ARBA00023601"/>
    </source>
</evidence>
<dbReference type="PANTHER" id="PTHR43273:SF3">
    <property type="entry name" value="ANAEROBIC SULFATASE-MATURATING ENZYME HOMOLOG ASLB-RELATED"/>
    <property type="match status" value="1"/>
</dbReference>
<evidence type="ECO:0000256" key="1">
    <source>
        <dbReference type="ARBA" id="ARBA00001966"/>
    </source>
</evidence>
<dbReference type="InterPro" id="IPR007197">
    <property type="entry name" value="rSAM"/>
</dbReference>
<dbReference type="InterPro" id="IPR058240">
    <property type="entry name" value="rSAM_sf"/>
</dbReference>
<reference evidence="8 9" key="1">
    <citation type="submission" date="2016-10" db="EMBL/GenBank/DDBJ databases">
        <authorList>
            <person name="de Groot N.N."/>
        </authorList>
    </citation>
    <scope>NUCLEOTIDE SEQUENCE [LARGE SCALE GENOMIC DNA]</scope>
    <source>
        <strain evidence="8 9">DSM 569</strain>
    </source>
</reference>
<evidence type="ECO:0000259" key="7">
    <source>
        <dbReference type="PROSITE" id="PS51918"/>
    </source>
</evidence>
<dbReference type="GO" id="GO:0051536">
    <property type="term" value="F:iron-sulfur cluster binding"/>
    <property type="evidence" value="ECO:0007669"/>
    <property type="project" value="UniProtKB-KW"/>
</dbReference>
<dbReference type="InterPro" id="IPR013785">
    <property type="entry name" value="Aldolase_TIM"/>
</dbReference>
<dbReference type="Gene3D" id="3.20.20.70">
    <property type="entry name" value="Aldolase class I"/>
    <property type="match status" value="1"/>
</dbReference>
<protein>
    <submittedName>
        <fullName evidence="8">Radical SAM additional 4Fe4S-binding SPASM domain-containing protein</fullName>
    </submittedName>
</protein>
<dbReference type="Pfam" id="PF04055">
    <property type="entry name" value="Radical_SAM"/>
    <property type="match status" value="1"/>
</dbReference>
<dbReference type="InterPro" id="IPR023885">
    <property type="entry name" value="4Fe4S-binding_SPASM_dom"/>
</dbReference>
<dbReference type="GO" id="GO:0046872">
    <property type="term" value="F:metal ion binding"/>
    <property type="evidence" value="ECO:0007669"/>
    <property type="project" value="UniProtKB-KW"/>
</dbReference>
<dbReference type="InterPro" id="IPR006638">
    <property type="entry name" value="Elp3/MiaA/NifB-like_rSAM"/>
</dbReference>
<keyword evidence="2" id="KW-0949">S-adenosyl-L-methionine</keyword>
<comment type="cofactor">
    <cofactor evidence="1">
        <name>[4Fe-4S] cluster</name>
        <dbReference type="ChEBI" id="CHEBI:49883"/>
    </cofactor>
</comment>
<dbReference type="PROSITE" id="PS51918">
    <property type="entry name" value="RADICAL_SAM"/>
    <property type="match status" value="1"/>
</dbReference>
<comment type="similarity">
    <text evidence="6">Belongs to the radical SAM superfamily. Anaerobic sulfatase-maturating enzyme family.</text>
</comment>
<dbReference type="Proteomes" id="UP000183404">
    <property type="component" value="Unassembled WGS sequence"/>
</dbReference>
<dbReference type="AlphaFoldDB" id="A0A1G7SXD4"/>
<dbReference type="GO" id="GO:0016491">
    <property type="term" value="F:oxidoreductase activity"/>
    <property type="evidence" value="ECO:0007669"/>
    <property type="project" value="InterPro"/>
</dbReference>
<evidence type="ECO:0000313" key="9">
    <source>
        <dbReference type="Proteomes" id="UP000183404"/>
    </source>
</evidence>
<dbReference type="SFLD" id="SFLDG01386">
    <property type="entry name" value="main_SPASM_domain-containing"/>
    <property type="match status" value="1"/>
</dbReference>
<dbReference type="Pfam" id="PF13186">
    <property type="entry name" value="SPASM"/>
    <property type="match status" value="1"/>
</dbReference>
<name>A0A1G7SXD4_THETY</name>
<dbReference type="RefSeq" id="WP_074592741.1">
    <property type="nucleotide sequence ID" value="NZ_FNBS01000057.1"/>
</dbReference>
<evidence type="ECO:0000256" key="3">
    <source>
        <dbReference type="ARBA" id="ARBA00022723"/>
    </source>
</evidence>
<dbReference type="SMART" id="SM00729">
    <property type="entry name" value="Elp3"/>
    <property type="match status" value="1"/>
</dbReference>
<dbReference type="CDD" id="cd01335">
    <property type="entry name" value="Radical_SAM"/>
    <property type="match status" value="1"/>
</dbReference>
<gene>
    <name evidence="8" type="ORF">SAMN04244560_02068</name>
</gene>
<dbReference type="EMBL" id="FNBS01000057">
    <property type="protein sequence ID" value="SDG27746.1"/>
    <property type="molecule type" value="Genomic_DNA"/>
</dbReference>
<accession>A0A1G7SXD4</accession>
<proteinExistence type="inferred from homology"/>
<keyword evidence="4" id="KW-0408">Iron</keyword>
<dbReference type="PANTHER" id="PTHR43273">
    <property type="entry name" value="ANAEROBIC SULFATASE-MATURATING ENZYME HOMOLOG ASLB-RELATED"/>
    <property type="match status" value="1"/>
</dbReference>
<feature type="domain" description="Radical SAM core" evidence="7">
    <location>
        <begin position="240"/>
        <end position="463"/>
    </location>
</feature>
<organism evidence="8 9">
    <name type="scientific">Thermoanaerobacter thermohydrosulfuricus</name>
    <name type="common">Clostridium thermohydrosulfuricum</name>
    <dbReference type="NCBI Taxonomy" id="1516"/>
    <lineage>
        <taxon>Bacteria</taxon>
        <taxon>Bacillati</taxon>
        <taxon>Bacillota</taxon>
        <taxon>Clostridia</taxon>
        <taxon>Thermoanaerobacterales</taxon>
        <taxon>Thermoanaerobacteraceae</taxon>
        <taxon>Thermoanaerobacter</taxon>
    </lineage>
</organism>
<dbReference type="InterPro" id="IPR023867">
    <property type="entry name" value="Sulphatase_maturase_rSAM"/>
</dbReference>
<keyword evidence="5" id="KW-0411">Iron-sulfur</keyword>
<dbReference type="SUPFAM" id="SSF102114">
    <property type="entry name" value="Radical SAM enzymes"/>
    <property type="match status" value="1"/>
</dbReference>